<reference evidence="1 2" key="1">
    <citation type="submission" date="2020-04" db="EMBL/GenBank/DDBJ databases">
        <authorList>
            <person name="De Canck E."/>
        </authorList>
    </citation>
    <scope>NUCLEOTIDE SEQUENCE [LARGE SCALE GENOMIC DNA]</scope>
    <source>
        <strain evidence="1 2">LMG 3458</strain>
    </source>
</reference>
<dbReference type="RefSeq" id="WP_175193562.1">
    <property type="nucleotide sequence ID" value="NZ_CADIJO010000014.1"/>
</dbReference>
<gene>
    <name evidence="1" type="ORF">LMG3458_04024</name>
</gene>
<organism evidence="1 2">
    <name type="scientific">Achromobacter deleyi</name>
    <dbReference type="NCBI Taxonomy" id="1353891"/>
    <lineage>
        <taxon>Bacteria</taxon>
        <taxon>Pseudomonadati</taxon>
        <taxon>Pseudomonadota</taxon>
        <taxon>Betaproteobacteria</taxon>
        <taxon>Burkholderiales</taxon>
        <taxon>Alcaligenaceae</taxon>
        <taxon>Achromobacter</taxon>
    </lineage>
</organism>
<dbReference type="AlphaFoldDB" id="A0A6S7ADS4"/>
<proteinExistence type="predicted"/>
<dbReference type="Proteomes" id="UP000494111">
    <property type="component" value="Unassembled WGS sequence"/>
</dbReference>
<protein>
    <submittedName>
        <fullName evidence="1">Uncharacterized protein</fullName>
    </submittedName>
</protein>
<dbReference type="EMBL" id="CADIJO010000014">
    <property type="protein sequence ID" value="CAB3721716.1"/>
    <property type="molecule type" value="Genomic_DNA"/>
</dbReference>
<sequence length="145" mass="16022">MTLKKKGDYWYGTSPEDIKTEIAKFSHDEYPATRYAQSVCTCGNRTFNLESDEEAGVAQRTCAECGVVHFMGDSAEFADEADLGGHVCVCDEDTFELMSGVALYADSNDVRWYYIGCRCVDCNLVGVFAEWKCEAGDADAFLAKV</sequence>
<accession>A0A6S7ADS4</accession>
<evidence type="ECO:0000313" key="2">
    <source>
        <dbReference type="Proteomes" id="UP000494111"/>
    </source>
</evidence>
<name>A0A6S7ADS4_9BURK</name>
<evidence type="ECO:0000313" key="1">
    <source>
        <dbReference type="EMBL" id="CAB3721716.1"/>
    </source>
</evidence>